<dbReference type="AlphaFoldDB" id="A0A6A5ZHU9"/>
<reference evidence="1" key="1">
    <citation type="journal article" date="2020" name="Stud. Mycol.">
        <title>101 Dothideomycetes genomes: a test case for predicting lifestyles and emergence of pathogens.</title>
        <authorList>
            <person name="Haridas S."/>
            <person name="Albert R."/>
            <person name="Binder M."/>
            <person name="Bloem J."/>
            <person name="Labutti K."/>
            <person name="Salamov A."/>
            <person name="Andreopoulos B."/>
            <person name="Baker S."/>
            <person name="Barry K."/>
            <person name="Bills G."/>
            <person name="Bluhm B."/>
            <person name="Cannon C."/>
            <person name="Castanera R."/>
            <person name="Culley D."/>
            <person name="Daum C."/>
            <person name="Ezra D."/>
            <person name="Gonzalez J."/>
            <person name="Henrissat B."/>
            <person name="Kuo A."/>
            <person name="Liang C."/>
            <person name="Lipzen A."/>
            <person name="Lutzoni F."/>
            <person name="Magnuson J."/>
            <person name="Mondo S."/>
            <person name="Nolan M."/>
            <person name="Ohm R."/>
            <person name="Pangilinan J."/>
            <person name="Park H.-J."/>
            <person name="Ramirez L."/>
            <person name="Alfaro M."/>
            <person name="Sun H."/>
            <person name="Tritt A."/>
            <person name="Yoshinaga Y."/>
            <person name="Zwiers L.-H."/>
            <person name="Turgeon B."/>
            <person name="Goodwin S."/>
            <person name="Spatafora J."/>
            <person name="Crous P."/>
            <person name="Grigoriev I."/>
        </authorList>
    </citation>
    <scope>NUCLEOTIDE SEQUENCE</scope>
    <source>
        <strain evidence="1">CBS 627.86</strain>
    </source>
</reference>
<evidence type="ECO:0000313" key="1">
    <source>
        <dbReference type="EMBL" id="KAF2118815.1"/>
    </source>
</evidence>
<organism evidence="1 2">
    <name type="scientific">Lophiotrema nucula</name>
    <dbReference type="NCBI Taxonomy" id="690887"/>
    <lineage>
        <taxon>Eukaryota</taxon>
        <taxon>Fungi</taxon>
        <taxon>Dikarya</taxon>
        <taxon>Ascomycota</taxon>
        <taxon>Pezizomycotina</taxon>
        <taxon>Dothideomycetes</taxon>
        <taxon>Pleosporomycetidae</taxon>
        <taxon>Pleosporales</taxon>
        <taxon>Lophiotremataceae</taxon>
        <taxon>Lophiotrema</taxon>
    </lineage>
</organism>
<sequence>MSASNTPRKIKFERASDSLMRCEQTVNPVHFAYWHVTVPEDVWSTIWGGNSDYQTVIHYGKTVNSNLAEAALSLGWKVEGGPLIARRLPGVLWWDRMVPANGTLDDTERLPGGCGIWNEEFMMSGILMDFSPVLKAEFDLLQNRRGAYQSNVFQSNAFMAAIKRAEQSRIPVAAEFFQCQYGNIQCPENNYWHIEGLTTPGRPTAGATTNPIIVRAALRCQWRVIGGGHLPNFVIEYIKNWDANPANHLKIERSSRETRVVPPPFDIGFGPWRPELGVSGNIFDLLLSNQSFRKVVNSVQREEPEIFRLPGALMFNDPFPPM</sequence>
<accession>A0A6A5ZHU9</accession>
<dbReference type="Proteomes" id="UP000799770">
    <property type="component" value="Unassembled WGS sequence"/>
</dbReference>
<evidence type="ECO:0000313" key="2">
    <source>
        <dbReference type="Proteomes" id="UP000799770"/>
    </source>
</evidence>
<keyword evidence="2" id="KW-1185">Reference proteome</keyword>
<proteinExistence type="predicted"/>
<name>A0A6A5ZHU9_9PLEO</name>
<dbReference type="EMBL" id="ML977316">
    <property type="protein sequence ID" value="KAF2118815.1"/>
    <property type="molecule type" value="Genomic_DNA"/>
</dbReference>
<protein>
    <submittedName>
        <fullName evidence="1">Uncharacterized protein</fullName>
    </submittedName>
</protein>
<gene>
    <name evidence="1" type="ORF">BDV96DRAFT_642986</name>
</gene>